<dbReference type="Gene3D" id="3.30.160.60">
    <property type="entry name" value="Classic Zinc Finger"/>
    <property type="match status" value="1"/>
</dbReference>
<evidence type="ECO:0000256" key="2">
    <source>
        <dbReference type="SAM" id="MobiDB-lite"/>
    </source>
</evidence>
<organism evidence="4 5">
    <name type="scientific">Trapa natans</name>
    <name type="common">Water chestnut</name>
    <dbReference type="NCBI Taxonomy" id="22666"/>
    <lineage>
        <taxon>Eukaryota</taxon>
        <taxon>Viridiplantae</taxon>
        <taxon>Streptophyta</taxon>
        <taxon>Embryophyta</taxon>
        <taxon>Tracheophyta</taxon>
        <taxon>Spermatophyta</taxon>
        <taxon>Magnoliopsida</taxon>
        <taxon>eudicotyledons</taxon>
        <taxon>Gunneridae</taxon>
        <taxon>Pentapetalae</taxon>
        <taxon>rosids</taxon>
        <taxon>malvids</taxon>
        <taxon>Myrtales</taxon>
        <taxon>Lythraceae</taxon>
        <taxon>Trapa</taxon>
    </lineage>
</organism>
<keyword evidence="1" id="KW-0862">Zinc</keyword>
<dbReference type="PROSITE" id="PS50157">
    <property type="entry name" value="ZINC_FINGER_C2H2_2"/>
    <property type="match status" value="3"/>
</dbReference>
<keyword evidence="1" id="KW-0479">Metal-binding</keyword>
<feature type="compositionally biased region" description="Polar residues" evidence="2">
    <location>
        <begin position="89"/>
        <end position="108"/>
    </location>
</feature>
<dbReference type="InterPro" id="IPR013087">
    <property type="entry name" value="Znf_C2H2_type"/>
</dbReference>
<gene>
    <name evidence="4" type="ORF">SAY86_010376</name>
</gene>
<accession>A0AAN7R5F7</accession>
<dbReference type="GO" id="GO:0008270">
    <property type="term" value="F:zinc ion binding"/>
    <property type="evidence" value="ECO:0007669"/>
    <property type="project" value="UniProtKB-KW"/>
</dbReference>
<sequence>MEAASYRVCKICNRRFANGKAMGGHMRSHLAKLPLPHPKPHPEPQEETLRPEANSGLSFDAISDRTVPEDRESVTESRRIHVNIDEANSRPSQEQSKRTLPSVQSTPPSTVAAAPLLSDVDVAISLLLLSVDTFWRGPVPAQAVQKAAVAAAARDTSDEHDTRSGESSSCKMFRCDVCKKLFRSYQALGGHRSSHTHSKFRKETRRHHGVSIDCKRVFECPYCHKQFHSGQGLGGHKKVHLLNAAAGPSKKKKTEKRPFIDVNLPPVAWEDDDHSDREVII</sequence>
<reference evidence="4 5" key="1">
    <citation type="journal article" date="2023" name="Hortic Res">
        <title>Pangenome of water caltrop reveals structural variations and asymmetric subgenome divergence after allopolyploidization.</title>
        <authorList>
            <person name="Zhang X."/>
            <person name="Chen Y."/>
            <person name="Wang L."/>
            <person name="Yuan Y."/>
            <person name="Fang M."/>
            <person name="Shi L."/>
            <person name="Lu R."/>
            <person name="Comes H.P."/>
            <person name="Ma Y."/>
            <person name="Chen Y."/>
            <person name="Huang G."/>
            <person name="Zhou Y."/>
            <person name="Zheng Z."/>
            <person name="Qiu Y."/>
        </authorList>
    </citation>
    <scope>NUCLEOTIDE SEQUENCE [LARGE SCALE GENOMIC DNA]</scope>
    <source>
        <strain evidence="4">F231</strain>
    </source>
</reference>
<keyword evidence="1" id="KW-0863">Zinc-finger</keyword>
<proteinExistence type="predicted"/>
<feature type="region of interest" description="Disordered" evidence="2">
    <location>
        <begin position="30"/>
        <end position="108"/>
    </location>
</feature>
<keyword evidence="5" id="KW-1185">Reference proteome</keyword>
<name>A0AAN7R5F7_TRANT</name>
<protein>
    <recommendedName>
        <fullName evidence="3">C2H2-type domain-containing protein</fullName>
    </recommendedName>
</protein>
<feature type="domain" description="C2H2-type" evidence="3">
    <location>
        <begin position="7"/>
        <end position="34"/>
    </location>
</feature>
<dbReference type="InterPro" id="IPR044303">
    <property type="entry name" value="ZAT1/4/9"/>
</dbReference>
<dbReference type="Pfam" id="PF13912">
    <property type="entry name" value="zf-C2H2_6"/>
    <property type="match status" value="3"/>
</dbReference>
<dbReference type="SUPFAM" id="SSF57667">
    <property type="entry name" value="beta-beta-alpha zinc fingers"/>
    <property type="match status" value="1"/>
</dbReference>
<dbReference type="InterPro" id="IPR036236">
    <property type="entry name" value="Znf_C2H2_sf"/>
</dbReference>
<evidence type="ECO:0000313" key="5">
    <source>
        <dbReference type="Proteomes" id="UP001346149"/>
    </source>
</evidence>
<dbReference type="SMART" id="SM00355">
    <property type="entry name" value="ZnF_C2H2"/>
    <property type="match status" value="3"/>
</dbReference>
<feature type="compositionally biased region" description="Basic and acidic residues" evidence="2">
    <location>
        <begin position="62"/>
        <end position="88"/>
    </location>
</feature>
<evidence type="ECO:0000259" key="3">
    <source>
        <dbReference type="PROSITE" id="PS50157"/>
    </source>
</evidence>
<evidence type="ECO:0000313" key="4">
    <source>
        <dbReference type="EMBL" id="KAK4786543.1"/>
    </source>
</evidence>
<dbReference type="PROSITE" id="PS00028">
    <property type="entry name" value="ZINC_FINGER_C2H2_1"/>
    <property type="match status" value="3"/>
</dbReference>
<feature type="domain" description="C2H2-type" evidence="3">
    <location>
        <begin position="218"/>
        <end position="240"/>
    </location>
</feature>
<comment type="caution">
    <text evidence="4">The sequence shown here is derived from an EMBL/GenBank/DDBJ whole genome shotgun (WGS) entry which is preliminary data.</text>
</comment>
<feature type="compositionally biased region" description="Basic and acidic residues" evidence="2">
    <location>
        <begin position="40"/>
        <end position="50"/>
    </location>
</feature>
<dbReference type="PANTHER" id="PTHR46326">
    <property type="entry name" value="ZINC FINGER PROTEIN ZAT1-RELATED"/>
    <property type="match status" value="1"/>
</dbReference>
<dbReference type="AlphaFoldDB" id="A0AAN7R5F7"/>
<evidence type="ECO:0000256" key="1">
    <source>
        <dbReference type="PROSITE-ProRule" id="PRU00042"/>
    </source>
</evidence>
<dbReference type="PANTHER" id="PTHR46326:SF10">
    <property type="entry name" value="C2H2 AND C2HC ZINC FINGER PROTEIN"/>
    <property type="match status" value="1"/>
</dbReference>
<dbReference type="Proteomes" id="UP001346149">
    <property type="component" value="Unassembled WGS sequence"/>
</dbReference>
<dbReference type="EMBL" id="JAXQNO010000012">
    <property type="protein sequence ID" value="KAK4786543.1"/>
    <property type="molecule type" value="Genomic_DNA"/>
</dbReference>
<feature type="domain" description="C2H2-type" evidence="3">
    <location>
        <begin position="173"/>
        <end position="200"/>
    </location>
</feature>
<dbReference type="GO" id="GO:0006355">
    <property type="term" value="P:regulation of DNA-templated transcription"/>
    <property type="evidence" value="ECO:0007669"/>
    <property type="project" value="InterPro"/>
</dbReference>